<accession>A0A0F9QVA7</accession>
<gene>
    <name evidence="1" type="ORF">LCGC14_0654920</name>
</gene>
<sequence length="146" mass="15848">MGSHAEYTTCMVPWMKGGGPDRKERFCIGAKLCSGKANNQEEAAKLCAEAAANPKLPKARKARGKCTIDSAALASCVIKLIDNTTNVSQLGSIIAGCTGQRVEKPLTRESFIKKCFRENIVTGDIKETQKLRSLCTAKWKEQEVAV</sequence>
<protein>
    <submittedName>
        <fullName evidence="1">Uncharacterized protein</fullName>
    </submittedName>
</protein>
<dbReference type="AlphaFoldDB" id="A0A0F9QVA7"/>
<dbReference type="EMBL" id="LAZR01001231">
    <property type="protein sequence ID" value="KKN48230.1"/>
    <property type="molecule type" value="Genomic_DNA"/>
</dbReference>
<proteinExistence type="predicted"/>
<evidence type="ECO:0000313" key="1">
    <source>
        <dbReference type="EMBL" id="KKN48230.1"/>
    </source>
</evidence>
<reference evidence="1" key="1">
    <citation type="journal article" date="2015" name="Nature">
        <title>Complex archaea that bridge the gap between prokaryotes and eukaryotes.</title>
        <authorList>
            <person name="Spang A."/>
            <person name="Saw J.H."/>
            <person name="Jorgensen S.L."/>
            <person name="Zaremba-Niedzwiedzka K."/>
            <person name="Martijn J."/>
            <person name="Lind A.E."/>
            <person name="van Eijk R."/>
            <person name="Schleper C."/>
            <person name="Guy L."/>
            <person name="Ettema T.J."/>
        </authorList>
    </citation>
    <scope>NUCLEOTIDE SEQUENCE</scope>
</reference>
<comment type="caution">
    <text evidence="1">The sequence shown here is derived from an EMBL/GenBank/DDBJ whole genome shotgun (WGS) entry which is preliminary data.</text>
</comment>
<name>A0A0F9QVA7_9ZZZZ</name>
<organism evidence="1">
    <name type="scientific">marine sediment metagenome</name>
    <dbReference type="NCBI Taxonomy" id="412755"/>
    <lineage>
        <taxon>unclassified sequences</taxon>
        <taxon>metagenomes</taxon>
        <taxon>ecological metagenomes</taxon>
    </lineage>
</organism>